<dbReference type="GO" id="GO:0032196">
    <property type="term" value="P:transposition"/>
    <property type="evidence" value="ECO:0007669"/>
    <property type="project" value="UniProtKB-KW"/>
</dbReference>
<dbReference type="GO" id="GO:0005634">
    <property type="term" value="C:nucleus"/>
    <property type="evidence" value="ECO:0007669"/>
    <property type="project" value="UniProtKB-ARBA"/>
</dbReference>
<dbReference type="PROSITE" id="PS50158">
    <property type="entry name" value="ZF_CCHC"/>
    <property type="match status" value="1"/>
</dbReference>
<evidence type="ECO:0008006" key="12">
    <source>
        <dbReference type="Google" id="ProtNLM"/>
    </source>
</evidence>
<gene>
    <name evidence="10" type="ORF">O181_069518</name>
</gene>
<evidence type="ECO:0000256" key="6">
    <source>
        <dbReference type="PROSITE-ProRule" id="PRU00047"/>
    </source>
</evidence>
<evidence type="ECO:0000256" key="7">
    <source>
        <dbReference type="SAM" id="MobiDB-lite"/>
    </source>
</evidence>
<evidence type="ECO:0000259" key="8">
    <source>
        <dbReference type="PROSITE" id="PS50158"/>
    </source>
</evidence>
<dbReference type="InterPro" id="IPR039537">
    <property type="entry name" value="Retrotran_Ty1/copia-like"/>
</dbReference>
<dbReference type="InterPro" id="IPR001584">
    <property type="entry name" value="Integrase_cat-core"/>
</dbReference>
<proteinExistence type="predicted"/>
<dbReference type="InterPro" id="IPR036875">
    <property type="entry name" value="Znf_CCHC_sf"/>
</dbReference>
<dbReference type="SMART" id="SM00343">
    <property type="entry name" value="ZnF_C2HC"/>
    <property type="match status" value="1"/>
</dbReference>
<dbReference type="SUPFAM" id="SSF57756">
    <property type="entry name" value="Retrovirus zinc finger-like domains"/>
    <property type="match status" value="1"/>
</dbReference>
<keyword evidence="2" id="KW-0507">mRNA processing</keyword>
<reference evidence="10" key="1">
    <citation type="submission" date="2021-03" db="EMBL/GenBank/DDBJ databases">
        <title>Draft genome sequence of rust myrtle Austropuccinia psidii MF-1, a brazilian biotype.</title>
        <authorList>
            <person name="Quecine M.C."/>
            <person name="Pachon D.M.R."/>
            <person name="Bonatelli M.L."/>
            <person name="Correr F.H."/>
            <person name="Franceschini L.M."/>
            <person name="Leite T.F."/>
            <person name="Margarido G.R.A."/>
            <person name="Almeida C.A."/>
            <person name="Ferrarezi J.A."/>
            <person name="Labate C.A."/>
        </authorList>
    </citation>
    <scope>NUCLEOTIDE SEQUENCE</scope>
    <source>
        <strain evidence="10">MF-1</strain>
    </source>
</reference>
<dbReference type="GO" id="GO:0003964">
    <property type="term" value="F:RNA-directed DNA polymerase activity"/>
    <property type="evidence" value="ECO:0007669"/>
    <property type="project" value="UniProtKB-EC"/>
</dbReference>
<dbReference type="GO" id="GO:0006397">
    <property type="term" value="P:mRNA processing"/>
    <property type="evidence" value="ECO:0007669"/>
    <property type="project" value="UniProtKB-KW"/>
</dbReference>
<dbReference type="PANTHER" id="PTHR42648">
    <property type="entry name" value="TRANSPOSASE, PUTATIVE-RELATED"/>
    <property type="match status" value="1"/>
</dbReference>
<comment type="catalytic activity">
    <reaction evidence="5">
        <text>DNA(n) + a 2'-deoxyribonucleoside 5'-triphosphate = DNA(n+1) + diphosphate</text>
        <dbReference type="Rhea" id="RHEA:22508"/>
        <dbReference type="Rhea" id="RHEA-COMP:17339"/>
        <dbReference type="Rhea" id="RHEA-COMP:17340"/>
        <dbReference type="ChEBI" id="CHEBI:33019"/>
        <dbReference type="ChEBI" id="CHEBI:61560"/>
        <dbReference type="ChEBI" id="CHEBI:173112"/>
        <dbReference type="EC" id="2.7.7.7"/>
    </reaction>
</comment>
<evidence type="ECO:0000256" key="4">
    <source>
        <dbReference type="ARBA" id="ARBA00048173"/>
    </source>
</evidence>
<evidence type="ECO:0000313" key="10">
    <source>
        <dbReference type="EMBL" id="MBW0529803.1"/>
    </source>
</evidence>
<evidence type="ECO:0000256" key="5">
    <source>
        <dbReference type="ARBA" id="ARBA00049244"/>
    </source>
</evidence>
<sequence>MLRVYPKQLHPELYKIDKYDTTQQESTMSTAKPTLNPAELEPNTSDRLSRIQMTISQATALIKNEHILKLDGSNFNSWENKISIILDDFIDDPDFLHCEGPTLSSNEKICRGVLIYSLPEAIQSEVIHLRPYKAIYDHLRRLYHVITCAGQLSSLEELLHAQMQPDEAPSSYAIRLWSSASNFTQRGGNFSKDLLLGLLLQQGIQNQEMVRTVMSRLENEIANKGRNPSLATCHQILELAYQQHQRNTTPTKQDEPVIFNQASVISSPSPNKGYDTNVIDPATLRVVIQGTCHNCKKVGHFARDCWAKRIGNLLSPPMNNSSQFRAYHPIITLPRWPAARPLASTGSLQPKPVDYYQPQYPNRPTALVNVCFAELGDDEDLMNLFQAEVASEDNVGGGDNKHRGWKQFCDRNWRDGKIVLIKNVFYSPNATATLISPASILQTGGKMYTQGDNLLFCNTNNVPLLTANFNAQWRCWFFPPYLNANELRGCMTATTDKIVSLKTRVDKRHDCVLAKDRVGADIGKHLNNTMDDCADCLIAKRKRWNELLPTKRPTEPMDIVASDVMGPFDEANINSGCWALTIRDIGLTYGECHIIATKADAAAVLQGIVARWEVSLPMHHEQNGVAEQYNRSVADMGRMILRSSGLGTAFWGYAFMWAVYTNNNILNERTGRLTPAKILFNEKPQLDRM</sequence>
<keyword evidence="3" id="KW-0694">RNA-binding</keyword>
<evidence type="ECO:0000313" key="11">
    <source>
        <dbReference type="Proteomes" id="UP000765509"/>
    </source>
</evidence>
<dbReference type="Pfam" id="PF00098">
    <property type="entry name" value="zf-CCHC"/>
    <property type="match status" value="1"/>
</dbReference>
<dbReference type="AlphaFoldDB" id="A0A9Q3EXC6"/>
<dbReference type="GO" id="GO:0008270">
    <property type="term" value="F:zinc ion binding"/>
    <property type="evidence" value="ECO:0007669"/>
    <property type="project" value="UniProtKB-KW"/>
</dbReference>
<evidence type="ECO:0000259" key="9">
    <source>
        <dbReference type="PROSITE" id="PS50994"/>
    </source>
</evidence>
<evidence type="ECO:0000256" key="3">
    <source>
        <dbReference type="ARBA" id="ARBA00022884"/>
    </source>
</evidence>
<evidence type="ECO:0000256" key="1">
    <source>
        <dbReference type="ARBA" id="ARBA00022578"/>
    </source>
</evidence>
<dbReference type="SUPFAM" id="SSF53098">
    <property type="entry name" value="Ribonuclease H-like"/>
    <property type="match status" value="1"/>
</dbReference>
<keyword evidence="6" id="KW-0479">Metal-binding</keyword>
<name>A0A9Q3EXC6_9BASI</name>
<organism evidence="10 11">
    <name type="scientific">Austropuccinia psidii MF-1</name>
    <dbReference type="NCBI Taxonomy" id="1389203"/>
    <lineage>
        <taxon>Eukaryota</taxon>
        <taxon>Fungi</taxon>
        <taxon>Dikarya</taxon>
        <taxon>Basidiomycota</taxon>
        <taxon>Pucciniomycotina</taxon>
        <taxon>Pucciniomycetes</taxon>
        <taxon>Pucciniales</taxon>
        <taxon>Sphaerophragmiaceae</taxon>
        <taxon>Austropuccinia</taxon>
    </lineage>
</organism>
<dbReference type="Proteomes" id="UP000765509">
    <property type="component" value="Unassembled WGS sequence"/>
</dbReference>
<dbReference type="GO" id="GO:0015074">
    <property type="term" value="P:DNA integration"/>
    <property type="evidence" value="ECO:0007669"/>
    <property type="project" value="InterPro"/>
</dbReference>
<keyword evidence="6" id="KW-0863">Zinc-finger</keyword>
<dbReference type="Gene3D" id="3.30.420.10">
    <property type="entry name" value="Ribonuclease H-like superfamily/Ribonuclease H"/>
    <property type="match status" value="1"/>
</dbReference>
<dbReference type="PROSITE" id="PS50994">
    <property type="entry name" value="INTEGRASE"/>
    <property type="match status" value="1"/>
</dbReference>
<keyword evidence="6" id="KW-0862">Zinc</keyword>
<dbReference type="OrthoDB" id="7691805at2759"/>
<dbReference type="InterPro" id="IPR012337">
    <property type="entry name" value="RNaseH-like_sf"/>
</dbReference>
<feature type="region of interest" description="Disordered" evidence="7">
    <location>
        <begin position="20"/>
        <end position="43"/>
    </location>
</feature>
<accession>A0A9Q3EXC6</accession>
<keyword evidence="11" id="KW-1185">Reference proteome</keyword>
<comment type="caution">
    <text evidence="10">The sequence shown here is derived from an EMBL/GenBank/DDBJ whole genome shotgun (WGS) entry which is preliminary data.</text>
</comment>
<keyword evidence="1" id="KW-0815">Transposition</keyword>
<protein>
    <recommendedName>
        <fullName evidence="12">CCHC-type domain-containing protein</fullName>
    </recommendedName>
</protein>
<feature type="domain" description="Integrase catalytic" evidence="9">
    <location>
        <begin position="584"/>
        <end position="683"/>
    </location>
</feature>
<feature type="domain" description="CCHC-type" evidence="8">
    <location>
        <begin position="292"/>
        <end position="305"/>
    </location>
</feature>
<feature type="compositionally biased region" description="Polar residues" evidence="7">
    <location>
        <begin position="21"/>
        <end position="33"/>
    </location>
</feature>
<comment type="catalytic activity">
    <reaction evidence="4">
        <text>DNA(n) + a 2'-deoxyribonucleoside 5'-triphosphate = DNA(n+1) + diphosphate</text>
        <dbReference type="Rhea" id="RHEA:22508"/>
        <dbReference type="Rhea" id="RHEA-COMP:17339"/>
        <dbReference type="Rhea" id="RHEA-COMP:17340"/>
        <dbReference type="ChEBI" id="CHEBI:33019"/>
        <dbReference type="ChEBI" id="CHEBI:61560"/>
        <dbReference type="ChEBI" id="CHEBI:173112"/>
        <dbReference type="EC" id="2.7.7.49"/>
    </reaction>
</comment>
<dbReference type="InterPro" id="IPR036397">
    <property type="entry name" value="RNaseH_sf"/>
</dbReference>
<dbReference type="PANTHER" id="PTHR42648:SF28">
    <property type="entry name" value="TRANSPOSON-ENCODED PROTEIN WITH RIBONUCLEASE H-LIKE AND RETROVIRUS ZINC FINGER-LIKE DOMAINS"/>
    <property type="match status" value="1"/>
</dbReference>
<evidence type="ECO:0000256" key="2">
    <source>
        <dbReference type="ARBA" id="ARBA00022664"/>
    </source>
</evidence>
<dbReference type="GO" id="GO:0003723">
    <property type="term" value="F:RNA binding"/>
    <property type="evidence" value="ECO:0007669"/>
    <property type="project" value="UniProtKB-KW"/>
</dbReference>
<dbReference type="EMBL" id="AVOT02035445">
    <property type="protein sequence ID" value="MBW0529803.1"/>
    <property type="molecule type" value="Genomic_DNA"/>
</dbReference>
<dbReference type="Gene3D" id="4.10.60.10">
    <property type="entry name" value="Zinc finger, CCHC-type"/>
    <property type="match status" value="1"/>
</dbReference>
<dbReference type="InterPro" id="IPR001878">
    <property type="entry name" value="Znf_CCHC"/>
</dbReference>
<dbReference type="GO" id="GO:0003887">
    <property type="term" value="F:DNA-directed DNA polymerase activity"/>
    <property type="evidence" value="ECO:0007669"/>
    <property type="project" value="UniProtKB-EC"/>
</dbReference>